<name>A0ACC1IRZ0_9FUNG</name>
<dbReference type="EMBL" id="JANBPG010000127">
    <property type="protein sequence ID" value="KAJ1899767.1"/>
    <property type="molecule type" value="Genomic_DNA"/>
</dbReference>
<comment type="caution">
    <text evidence="1">The sequence shown here is derived from an EMBL/GenBank/DDBJ whole genome shotgun (WGS) entry which is preliminary data.</text>
</comment>
<evidence type="ECO:0000313" key="2">
    <source>
        <dbReference type="Proteomes" id="UP001150581"/>
    </source>
</evidence>
<gene>
    <name evidence="1" type="ORF">LPJ66_001908</name>
</gene>
<evidence type="ECO:0000313" key="1">
    <source>
        <dbReference type="EMBL" id="KAJ1899767.1"/>
    </source>
</evidence>
<proteinExistence type="predicted"/>
<sequence>MSPTIILPTGEPYRLNGFLSLSNKQALTLRTTGFAAAKQTHGATYIAPQWNPTIDVLAVPEGKTLRLVRLSGGQTIWRRTLSDQFQTSSAGGSDKQLNDGQIIHAIAWHPDGSRIVVLHANGLLAHRDTECGDIVHESTIPLGLDDLVTSMQWISCNGVGEQRVSADLANLQLEFFLPRLNQLDKSKSAPSDITPTAEPLTAIVVTASMGAVCISLGGIFTLPIIQLPAAKLSALMRRGSTYTAISAQLGTRASDLFIMLSSAGIGDSNSEIIVHKLDTSILSCSPSSSPLLHNLVAVSARLSSLCLYLENTRATMVREFEARETSASRASLVQLFERVLQDHGVEEATNPAAELIRLAVTGRASESTAQFLLAKLKAAKLANWESAGRLGAVMITRLVYQHALPAVERALLATTQLLKLILSESPSSNCPSAGQAATTRDCIMRAVVIFGWLYGRFEEFMAKVRDEQRENQEFVDWALFSIEDLNWQNDGSRRIGHEDADDGSRPVRPEIDYKLLLRFIRTAFCCHSTASDFETEKPLRELATVLTCDSEGQVGQRSALVQSYFDVLVENAHIQGLDFDRIAGQKPGVQRQNDNRHNLFTYIFHSQQLLESAIERSGVSGVAPTCQEALVAAKSLIAQALEWPSRMLGEGLRWAEAPAVRYLPAVEQTADIAGRITDSHQVSSADGNMVFMATVAVSAARTQILEIVSIPADNMLARPAEVSAVELAVKTGELAELATPINVSGLSFFDDNLLGLSFTIDGCDSTFFGAIEYRPGSGMVHYHTASFDGTACDIREIAKSTLTFARLSELSAASSKFPTALATNGHKGRRCVAVIEQRGKCWWPYDMDNSEDEGEEDEDEDL</sequence>
<reference evidence="1" key="1">
    <citation type="submission" date="2022-07" db="EMBL/GenBank/DDBJ databases">
        <title>Phylogenomic reconstructions and comparative analyses of Kickxellomycotina fungi.</title>
        <authorList>
            <person name="Reynolds N.K."/>
            <person name="Stajich J.E."/>
            <person name="Barry K."/>
            <person name="Grigoriev I.V."/>
            <person name="Crous P."/>
            <person name="Smith M.E."/>
        </authorList>
    </citation>
    <scope>NUCLEOTIDE SEQUENCE</scope>
    <source>
        <strain evidence="1">Benny 63K</strain>
    </source>
</reference>
<keyword evidence="2" id="KW-1185">Reference proteome</keyword>
<protein>
    <submittedName>
        <fullName evidence="1">Uncharacterized protein</fullName>
    </submittedName>
</protein>
<organism evidence="1 2">
    <name type="scientific">Kickxella alabastrina</name>
    <dbReference type="NCBI Taxonomy" id="61397"/>
    <lineage>
        <taxon>Eukaryota</taxon>
        <taxon>Fungi</taxon>
        <taxon>Fungi incertae sedis</taxon>
        <taxon>Zoopagomycota</taxon>
        <taxon>Kickxellomycotina</taxon>
        <taxon>Kickxellomycetes</taxon>
        <taxon>Kickxellales</taxon>
        <taxon>Kickxellaceae</taxon>
        <taxon>Kickxella</taxon>
    </lineage>
</organism>
<dbReference type="Proteomes" id="UP001150581">
    <property type="component" value="Unassembled WGS sequence"/>
</dbReference>
<accession>A0ACC1IRZ0</accession>